<feature type="transmembrane region" description="Helical" evidence="1">
    <location>
        <begin position="184"/>
        <end position="203"/>
    </location>
</feature>
<keyword evidence="1" id="KW-0472">Membrane</keyword>
<comment type="caution">
    <text evidence="2">The sequence shown here is derived from an EMBL/GenBank/DDBJ whole genome shotgun (WGS) entry which is preliminary data.</text>
</comment>
<feature type="transmembrane region" description="Helical" evidence="1">
    <location>
        <begin position="21"/>
        <end position="43"/>
    </location>
</feature>
<feature type="transmembrane region" description="Helical" evidence="1">
    <location>
        <begin position="115"/>
        <end position="136"/>
    </location>
</feature>
<reference evidence="2 3" key="1">
    <citation type="submission" date="2024-06" db="EMBL/GenBank/DDBJ databases">
        <title>The Natural Products Discovery Center: Release of the First 8490 Sequenced Strains for Exploring Actinobacteria Biosynthetic Diversity.</title>
        <authorList>
            <person name="Kalkreuter E."/>
            <person name="Kautsar S.A."/>
            <person name="Yang D."/>
            <person name="Bader C.D."/>
            <person name="Teijaro C.N."/>
            <person name="Fluegel L."/>
            <person name="Davis C.M."/>
            <person name="Simpson J.R."/>
            <person name="Lauterbach L."/>
            <person name="Steele A.D."/>
            <person name="Gui C."/>
            <person name="Meng S."/>
            <person name="Li G."/>
            <person name="Viehrig K."/>
            <person name="Ye F."/>
            <person name="Su P."/>
            <person name="Kiefer A.F."/>
            <person name="Nichols A."/>
            <person name="Cepeda A.J."/>
            <person name="Yan W."/>
            <person name="Fan B."/>
            <person name="Jiang Y."/>
            <person name="Adhikari A."/>
            <person name="Zheng C.-J."/>
            <person name="Schuster L."/>
            <person name="Cowan T.M."/>
            <person name="Smanski M.J."/>
            <person name="Chevrette M.G."/>
            <person name="De Carvalho L.P.S."/>
            <person name="Shen B."/>
        </authorList>
    </citation>
    <scope>NUCLEOTIDE SEQUENCE [LARGE SCALE GENOMIC DNA]</scope>
    <source>
        <strain evidence="2 3">NPDC048946</strain>
    </source>
</reference>
<evidence type="ECO:0000313" key="3">
    <source>
        <dbReference type="Proteomes" id="UP001551482"/>
    </source>
</evidence>
<proteinExistence type="predicted"/>
<dbReference type="Proteomes" id="UP001551482">
    <property type="component" value="Unassembled WGS sequence"/>
</dbReference>
<sequence length="204" mass="21119">MSSVSVSADGRPAPRTRVARVVTELFAPAFLVPGVLVAVGWHSTRSPAGVGWGLLGALFCGVIPIAFVLYGVRRGYWTDHHIRIRRQRAVPILGTAASVVVGLAALLRLDAPRDVVALVVAMLAGLAVALGVTAFWKISVHTAVAGGTVTVLALTFGSAVAAAAPLVALIGWSRVELRDHTPMQTVVGGLVGAMVAAIVFTFAR</sequence>
<evidence type="ECO:0000256" key="1">
    <source>
        <dbReference type="SAM" id="Phobius"/>
    </source>
</evidence>
<accession>A0ABV3DQ78</accession>
<keyword evidence="1" id="KW-0812">Transmembrane</keyword>
<keyword evidence="3" id="KW-1185">Reference proteome</keyword>
<organism evidence="2 3">
    <name type="scientific">Streptodolium elevatio</name>
    <dbReference type="NCBI Taxonomy" id="3157996"/>
    <lineage>
        <taxon>Bacteria</taxon>
        <taxon>Bacillati</taxon>
        <taxon>Actinomycetota</taxon>
        <taxon>Actinomycetes</taxon>
        <taxon>Kitasatosporales</taxon>
        <taxon>Streptomycetaceae</taxon>
        <taxon>Streptodolium</taxon>
    </lineage>
</organism>
<name>A0ABV3DQ78_9ACTN</name>
<feature type="transmembrane region" description="Helical" evidence="1">
    <location>
        <begin position="148"/>
        <end position="172"/>
    </location>
</feature>
<dbReference type="InterPro" id="IPR036938">
    <property type="entry name" value="PAP2/HPO_sf"/>
</dbReference>
<gene>
    <name evidence="2" type="ORF">AB0C36_29425</name>
</gene>
<dbReference type="Gene3D" id="1.20.144.10">
    <property type="entry name" value="Phosphatidic acid phosphatase type 2/haloperoxidase"/>
    <property type="match status" value="1"/>
</dbReference>
<protein>
    <submittedName>
        <fullName evidence="2">Phosphatase PAP2 family protein</fullName>
    </submittedName>
</protein>
<dbReference type="EMBL" id="JBEZFP010000094">
    <property type="protein sequence ID" value="MEU8137622.1"/>
    <property type="molecule type" value="Genomic_DNA"/>
</dbReference>
<keyword evidence="1" id="KW-1133">Transmembrane helix</keyword>
<dbReference type="RefSeq" id="WP_358359791.1">
    <property type="nucleotide sequence ID" value="NZ_JBEZFP010000094.1"/>
</dbReference>
<dbReference type="SUPFAM" id="SSF48317">
    <property type="entry name" value="Acid phosphatase/Vanadium-dependent haloperoxidase"/>
    <property type="match status" value="1"/>
</dbReference>
<evidence type="ECO:0000313" key="2">
    <source>
        <dbReference type="EMBL" id="MEU8137622.1"/>
    </source>
</evidence>
<feature type="transmembrane region" description="Helical" evidence="1">
    <location>
        <begin position="49"/>
        <end position="70"/>
    </location>
</feature>
<feature type="transmembrane region" description="Helical" evidence="1">
    <location>
        <begin position="90"/>
        <end position="109"/>
    </location>
</feature>